<sequence length="355" mass="41945">NRSKINMMSYKNGKGILSQLSERRLEITIFIIIILAEFLIYGITKIQPQNHFYDEPQPAHKEIESYKEGNSHYLYRKLKFDPNKDEIFIILHIQKTGGTNFESRLVKTLNVSPSCVCQPEERRCECLNKNGHVWIVSGQFSLKWSCRVHADWTELNGCIDRYFDRSEGLHRNRSYLYITILREPIQRYVSEWMAVQRGARWSRNKIQCNGQIIKELPACYETHWRHVKLDDFINCPHSLAINRQTRMLANLSLVDCYNTSTIPKPERDRIMLESAKNNLRNMAYFGLTEYQELNQHLFEFTFGVNFTKDFSQNLTTYANGAKNVISSSQLKRIKELNNLDIKLYKYAKKLYFQRL</sequence>
<dbReference type="EMBL" id="CAIIXF020000010">
    <property type="protein sequence ID" value="CAH1797247.1"/>
    <property type="molecule type" value="Genomic_DNA"/>
</dbReference>
<feature type="non-terminal residue" evidence="9">
    <location>
        <position position="355"/>
    </location>
</feature>
<dbReference type="GO" id="GO:0016020">
    <property type="term" value="C:membrane"/>
    <property type="evidence" value="ECO:0007669"/>
    <property type="project" value="UniProtKB-SubCell"/>
</dbReference>
<comment type="function">
    <text evidence="8">6-O-sulfation enzyme which catalyzes the transfer of sulfate from 3'-phosphoadenosine 5'-phosphosulfate (PAPS) to position 6 of the N-sulfoglucosamine residue (GlcNS) of heparan sulfate.</text>
</comment>
<keyword evidence="7" id="KW-0325">Glycoprotein</keyword>
<keyword evidence="10" id="KW-1185">Reference proteome</keyword>
<evidence type="ECO:0000256" key="4">
    <source>
        <dbReference type="ARBA" id="ARBA00022692"/>
    </source>
</evidence>
<comment type="caution">
    <text evidence="9">The sequence shown here is derived from an EMBL/GenBank/DDBJ whole genome shotgun (WGS) entry which is preliminary data.</text>
</comment>
<feature type="non-terminal residue" evidence="9">
    <location>
        <position position="1"/>
    </location>
</feature>
<dbReference type="PANTHER" id="PTHR12812:SF0">
    <property type="entry name" value="HEPARAN-SULFATE 6-O-SULFOTRANSFERASE"/>
    <property type="match status" value="1"/>
</dbReference>
<comment type="catalytic activity">
    <reaction evidence="8">
        <text>alpha-D-glucosaminyl-[heparan sulfate](n) + 3'-phosphoadenylyl sulfate = 6-sulfo-alpha-D-glucosaminyl-[heparan sulfate](n) + adenosine 3',5'-bisphosphate + H(+)</text>
        <dbReference type="Rhea" id="RHEA:56604"/>
        <dbReference type="Rhea" id="RHEA-COMP:9830"/>
        <dbReference type="Rhea" id="RHEA-COMP:14621"/>
        <dbReference type="ChEBI" id="CHEBI:15378"/>
        <dbReference type="ChEBI" id="CHEBI:58339"/>
        <dbReference type="ChEBI" id="CHEBI:58343"/>
        <dbReference type="ChEBI" id="CHEBI:58388"/>
        <dbReference type="ChEBI" id="CHEBI:140604"/>
    </reaction>
</comment>
<dbReference type="InterPro" id="IPR005331">
    <property type="entry name" value="Sulfotransferase"/>
</dbReference>
<feature type="transmembrane region" description="Helical" evidence="8">
    <location>
        <begin position="25"/>
        <end position="43"/>
    </location>
</feature>
<evidence type="ECO:0000256" key="2">
    <source>
        <dbReference type="ARBA" id="ARBA00010109"/>
    </source>
</evidence>
<gene>
    <name evidence="9" type="ORF">OFUS_LOCUS21572</name>
</gene>
<evidence type="ECO:0000256" key="7">
    <source>
        <dbReference type="ARBA" id="ARBA00023180"/>
    </source>
</evidence>
<dbReference type="OrthoDB" id="406981at2759"/>
<dbReference type="Gene3D" id="3.40.50.300">
    <property type="entry name" value="P-loop containing nucleotide triphosphate hydrolases"/>
    <property type="match status" value="1"/>
</dbReference>
<evidence type="ECO:0000256" key="6">
    <source>
        <dbReference type="ARBA" id="ARBA00023136"/>
    </source>
</evidence>
<dbReference type="Proteomes" id="UP000749559">
    <property type="component" value="Unassembled WGS sequence"/>
</dbReference>
<organism evidence="9 10">
    <name type="scientific">Owenia fusiformis</name>
    <name type="common">Polychaete worm</name>
    <dbReference type="NCBI Taxonomy" id="6347"/>
    <lineage>
        <taxon>Eukaryota</taxon>
        <taxon>Metazoa</taxon>
        <taxon>Spiralia</taxon>
        <taxon>Lophotrochozoa</taxon>
        <taxon>Annelida</taxon>
        <taxon>Polychaeta</taxon>
        <taxon>Sedentaria</taxon>
        <taxon>Canalipalpata</taxon>
        <taxon>Sabellida</taxon>
        <taxon>Oweniida</taxon>
        <taxon>Oweniidae</taxon>
        <taxon>Owenia</taxon>
    </lineage>
</organism>
<dbReference type="InterPro" id="IPR010635">
    <property type="entry name" value="Heparan_SO4-6-sulfoTrfase"/>
</dbReference>
<evidence type="ECO:0000256" key="8">
    <source>
        <dbReference type="RuleBase" id="RU364122"/>
    </source>
</evidence>
<evidence type="ECO:0000256" key="1">
    <source>
        <dbReference type="ARBA" id="ARBA00004167"/>
    </source>
</evidence>
<keyword evidence="4 8" id="KW-0812">Transmembrane</keyword>
<dbReference type="AlphaFoldDB" id="A0A8J1TWR3"/>
<keyword evidence="5 8" id="KW-1133">Transmembrane helix</keyword>
<evidence type="ECO:0000313" key="10">
    <source>
        <dbReference type="Proteomes" id="UP000749559"/>
    </source>
</evidence>
<evidence type="ECO:0000313" key="9">
    <source>
        <dbReference type="EMBL" id="CAH1797247.1"/>
    </source>
</evidence>
<dbReference type="PANTHER" id="PTHR12812">
    <property type="entry name" value="HEPARAN SULFATE 6-O-SULFOTRANSFERASE 3"/>
    <property type="match status" value="1"/>
</dbReference>
<name>A0A8J1TWR3_OWEFU</name>
<keyword evidence="3 8" id="KW-0808">Transferase</keyword>
<accession>A0A8J1TWR3</accession>
<reference evidence="9" key="1">
    <citation type="submission" date="2022-03" db="EMBL/GenBank/DDBJ databases">
        <authorList>
            <person name="Martin C."/>
        </authorList>
    </citation>
    <scope>NUCLEOTIDE SEQUENCE</scope>
</reference>
<dbReference type="SUPFAM" id="SSF52540">
    <property type="entry name" value="P-loop containing nucleoside triphosphate hydrolases"/>
    <property type="match status" value="1"/>
</dbReference>
<keyword evidence="8" id="KW-0735">Signal-anchor</keyword>
<proteinExistence type="inferred from homology"/>
<dbReference type="GO" id="GO:0017095">
    <property type="term" value="F:heparan sulfate 6-sulfotransferase activity"/>
    <property type="evidence" value="ECO:0007669"/>
    <property type="project" value="TreeGrafter"/>
</dbReference>
<dbReference type="Pfam" id="PF03567">
    <property type="entry name" value="Sulfotransfer_2"/>
    <property type="match status" value="1"/>
</dbReference>
<comment type="subcellular location">
    <subcellularLocation>
        <location evidence="1">Membrane</location>
        <topology evidence="1">Single-pass membrane protein</topology>
    </subcellularLocation>
    <subcellularLocation>
        <location evidence="8">Membrane</location>
        <topology evidence="8">Single-pass type II membrane protein</topology>
    </subcellularLocation>
</comment>
<dbReference type="EC" id="2.8.2.-" evidence="8"/>
<protein>
    <recommendedName>
        <fullName evidence="8">Heparan-sulfate 6-O-sulfotransferase</fullName>
        <ecNumber evidence="8">2.8.2.-</ecNumber>
    </recommendedName>
</protein>
<dbReference type="InterPro" id="IPR027417">
    <property type="entry name" value="P-loop_NTPase"/>
</dbReference>
<evidence type="ECO:0000256" key="5">
    <source>
        <dbReference type="ARBA" id="ARBA00022989"/>
    </source>
</evidence>
<comment type="similarity">
    <text evidence="2 8">Belongs to the sulfotransferase 6 family.</text>
</comment>
<evidence type="ECO:0000256" key="3">
    <source>
        <dbReference type="ARBA" id="ARBA00022679"/>
    </source>
</evidence>
<keyword evidence="6 8" id="KW-0472">Membrane</keyword>